<dbReference type="GO" id="GO:0006310">
    <property type="term" value="P:DNA recombination"/>
    <property type="evidence" value="ECO:0007669"/>
    <property type="project" value="UniProtKB-KW"/>
</dbReference>
<comment type="caution">
    <text evidence="6">The sequence shown here is derived from an EMBL/GenBank/DDBJ whole genome shotgun (WGS) entry which is preliminary data.</text>
</comment>
<evidence type="ECO:0000313" key="7">
    <source>
        <dbReference type="Proteomes" id="UP000474565"/>
    </source>
</evidence>
<evidence type="ECO:0000259" key="5">
    <source>
        <dbReference type="PROSITE" id="PS51898"/>
    </source>
</evidence>
<dbReference type="Proteomes" id="UP000474565">
    <property type="component" value="Unassembled WGS sequence"/>
</dbReference>
<evidence type="ECO:0000256" key="2">
    <source>
        <dbReference type="ARBA" id="ARBA00022908"/>
    </source>
</evidence>
<evidence type="ECO:0000256" key="3">
    <source>
        <dbReference type="ARBA" id="ARBA00023125"/>
    </source>
</evidence>
<keyword evidence="4" id="KW-0233">DNA recombination</keyword>
<dbReference type="InterPro" id="IPR011010">
    <property type="entry name" value="DNA_brk_join_enz"/>
</dbReference>
<dbReference type="SUPFAM" id="SSF56349">
    <property type="entry name" value="DNA breaking-rejoining enzymes"/>
    <property type="match status" value="1"/>
</dbReference>
<keyword evidence="3" id="KW-0238">DNA-binding</keyword>
<feature type="domain" description="Tyr recombinase" evidence="5">
    <location>
        <begin position="179"/>
        <end position="415"/>
    </location>
</feature>
<dbReference type="CDD" id="cd00397">
    <property type="entry name" value="DNA_BRE_C"/>
    <property type="match status" value="1"/>
</dbReference>
<dbReference type="InterPro" id="IPR050090">
    <property type="entry name" value="Tyrosine_recombinase_XerCD"/>
</dbReference>
<comment type="similarity">
    <text evidence="1">Belongs to the 'phage' integrase family.</text>
</comment>
<dbReference type="AlphaFoldDB" id="A0A6L8MNM1"/>
<dbReference type="PANTHER" id="PTHR30349:SF41">
    <property type="entry name" value="INTEGRASE_RECOMBINASE PROTEIN MJ0367-RELATED"/>
    <property type="match status" value="1"/>
</dbReference>
<proteinExistence type="inferred from homology"/>
<evidence type="ECO:0000256" key="4">
    <source>
        <dbReference type="ARBA" id="ARBA00023172"/>
    </source>
</evidence>
<dbReference type="Pfam" id="PF00589">
    <property type="entry name" value="Phage_integrase"/>
    <property type="match status" value="1"/>
</dbReference>
<dbReference type="EMBL" id="WWCP01000032">
    <property type="protein sequence ID" value="MYM84394.1"/>
    <property type="molecule type" value="Genomic_DNA"/>
</dbReference>
<dbReference type="GO" id="GO:0015074">
    <property type="term" value="P:DNA integration"/>
    <property type="evidence" value="ECO:0007669"/>
    <property type="project" value="UniProtKB-KW"/>
</dbReference>
<reference evidence="6 7" key="1">
    <citation type="submission" date="2019-12" db="EMBL/GenBank/DDBJ databases">
        <title>Novel species isolated from a subtropical stream in China.</title>
        <authorList>
            <person name="Lu H."/>
        </authorList>
    </citation>
    <scope>NUCLEOTIDE SEQUENCE [LARGE SCALE GENOMIC DNA]</scope>
    <source>
        <strain evidence="6 7">FT50W</strain>
    </source>
</reference>
<gene>
    <name evidence="6" type="ORF">GTP44_20875</name>
</gene>
<protein>
    <submittedName>
        <fullName evidence="6">Tyrosine-type recombinase/integrase</fullName>
    </submittedName>
</protein>
<accession>A0A6L8MNM1</accession>
<dbReference type="InterPro" id="IPR013762">
    <property type="entry name" value="Integrase-like_cat_sf"/>
</dbReference>
<dbReference type="PROSITE" id="PS51898">
    <property type="entry name" value="TYR_RECOMBINASE"/>
    <property type="match status" value="1"/>
</dbReference>
<dbReference type="PANTHER" id="PTHR30349">
    <property type="entry name" value="PHAGE INTEGRASE-RELATED"/>
    <property type="match status" value="1"/>
</dbReference>
<organism evidence="6 7">
    <name type="scientific">Duganella lactea</name>
    <dbReference type="NCBI Taxonomy" id="2692173"/>
    <lineage>
        <taxon>Bacteria</taxon>
        <taxon>Pseudomonadati</taxon>
        <taxon>Pseudomonadota</taxon>
        <taxon>Betaproteobacteria</taxon>
        <taxon>Burkholderiales</taxon>
        <taxon>Oxalobacteraceae</taxon>
        <taxon>Telluria group</taxon>
        <taxon>Duganella</taxon>
    </lineage>
</organism>
<sequence length="422" mass="47351">MFFCAEIVLFLNNTDCPDLKHGAPALFLETNDKLILFEEPTQFLSERYVSCGSTSSPHTWAKAAYCLKSWFQFLQAIEREWPNASEQDRADFRDAYLGSISQKTGMPFGTAGVRDTMAVVRSFYQHCANRGTYHGDLRIADPITSAQNVPISRDATASSWDVDVFKIKDRALPKVRPGVKIHPLPARDLKNLLYQMGPQAGARDGDQRMARDRLICDLGWVVGLRLNEINSLTTLQFMTLVPDPYTPFVGMALTVLGKGNKTRQVMIPTWLVIDVQAYMDGERAASIRACVTKTRSPPTRLLLGHEHSGKAGKPITNAALQKIFRNACLDLGLVSIVEKTDPETGRKFTYKRPRHSIHDLRHTYAVLTYHAERANGNAEPWKKIQAQLGHSKLQTTIDIYLSHVEIFADQPGLLDTRRLLGL</sequence>
<dbReference type="GO" id="GO:0003677">
    <property type="term" value="F:DNA binding"/>
    <property type="evidence" value="ECO:0007669"/>
    <property type="project" value="UniProtKB-KW"/>
</dbReference>
<dbReference type="InterPro" id="IPR002104">
    <property type="entry name" value="Integrase_catalytic"/>
</dbReference>
<evidence type="ECO:0000313" key="6">
    <source>
        <dbReference type="EMBL" id="MYM84394.1"/>
    </source>
</evidence>
<dbReference type="Gene3D" id="1.10.443.10">
    <property type="entry name" value="Intergrase catalytic core"/>
    <property type="match status" value="1"/>
</dbReference>
<evidence type="ECO:0000256" key="1">
    <source>
        <dbReference type="ARBA" id="ARBA00008857"/>
    </source>
</evidence>
<name>A0A6L8MNM1_9BURK</name>
<keyword evidence="2" id="KW-0229">DNA integration</keyword>